<reference evidence="1" key="1">
    <citation type="submission" date="2014-11" db="EMBL/GenBank/DDBJ databases">
        <authorList>
            <person name="Amaro Gonzalez C."/>
        </authorList>
    </citation>
    <scope>NUCLEOTIDE SEQUENCE</scope>
</reference>
<dbReference type="AlphaFoldDB" id="A0A0E9U7K3"/>
<dbReference type="EMBL" id="GBXM01047649">
    <property type="protein sequence ID" value="JAH60928.1"/>
    <property type="molecule type" value="Transcribed_RNA"/>
</dbReference>
<sequence length="24" mass="2840">MMLQLHANLKKCIPPYVAYAHRQN</sequence>
<accession>A0A0E9U7K3</accession>
<evidence type="ECO:0000313" key="1">
    <source>
        <dbReference type="EMBL" id="JAH60928.1"/>
    </source>
</evidence>
<organism evidence="1">
    <name type="scientific">Anguilla anguilla</name>
    <name type="common">European freshwater eel</name>
    <name type="synonym">Muraena anguilla</name>
    <dbReference type="NCBI Taxonomy" id="7936"/>
    <lineage>
        <taxon>Eukaryota</taxon>
        <taxon>Metazoa</taxon>
        <taxon>Chordata</taxon>
        <taxon>Craniata</taxon>
        <taxon>Vertebrata</taxon>
        <taxon>Euteleostomi</taxon>
        <taxon>Actinopterygii</taxon>
        <taxon>Neopterygii</taxon>
        <taxon>Teleostei</taxon>
        <taxon>Anguilliformes</taxon>
        <taxon>Anguillidae</taxon>
        <taxon>Anguilla</taxon>
    </lineage>
</organism>
<name>A0A0E9U7K3_ANGAN</name>
<reference evidence="1" key="2">
    <citation type="journal article" date="2015" name="Fish Shellfish Immunol.">
        <title>Early steps in the European eel (Anguilla anguilla)-Vibrio vulnificus interaction in the gills: Role of the RtxA13 toxin.</title>
        <authorList>
            <person name="Callol A."/>
            <person name="Pajuelo D."/>
            <person name="Ebbesson L."/>
            <person name="Teles M."/>
            <person name="MacKenzie S."/>
            <person name="Amaro C."/>
        </authorList>
    </citation>
    <scope>NUCLEOTIDE SEQUENCE</scope>
</reference>
<proteinExistence type="predicted"/>
<dbReference type="EMBL" id="GBXM01028147">
    <property type="protein sequence ID" value="JAH80430.1"/>
    <property type="molecule type" value="Transcribed_RNA"/>
</dbReference>
<protein>
    <submittedName>
        <fullName evidence="1">Uncharacterized protein</fullName>
    </submittedName>
</protein>